<dbReference type="GO" id="GO:0000492">
    <property type="term" value="P:box C/D snoRNP assembly"/>
    <property type="evidence" value="ECO:0007669"/>
    <property type="project" value="TreeGrafter"/>
</dbReference>
<dbReference type="PANTHER" id="PTHR13483">
    <property type="entry name" value="BOX C_D SNORNA PROTEIN 1-RELATED"/>
    <property type="match status" value="1"/>
</dbReference>
<dbReference type="CDD" id="cd23023">
    <property type="entry name" value="zf-HIT_BCD1"/>
    <property type="match status" value="1"/>
</dbReference>
<feature type="domain" description="HIT-type" evidence="9">
    <location>
        <begin position="13"/>
        <end position="46"/>
    </location>
</feature>
<evidence type="ECO:0000256" key="7">
    <source>
        <dbReference type="PROSITE-ProRule" id="PRU00453"/>
    </source>
</evidence>
<dbReference type="PROSITE" id="PS51083">
    <property type="entry name" value="ZF_HIT"/>
    <property type="match status" value="1"/>
</dbReference>
<protein>
    <recommendedName>
        <fullName evidence="9">HIT-type domain-containing protein</fullName>
    </recommendedName>
</protein>
<dbReference type="GO" id="GO:0000463">
    <property type="term" value="P:maturation of LSU-rRNA from tricistronic rRNA transcript (SSU-rRNA, 5.8S rRNA, LSU-rRNA)"/>
    <property type="evidence" value="ECO:0007669"/>
    <property type="project" value="TreeGrafter"/>
</dbReference>
<keyword evidence="1" id="KW-0597">Phosphoprotein</keyword>
<dbReference type="GO" id="GO:0048254">
    <property type="term" value="P:snoRNA localization"/>
    <property type="evidence" value="ECO:0007669"/>
    <property type="project" value="TreeGrafter"/>
</dbReference>
<evidence type="ECO:0000256" key="1">
    <source>
        <dbReference type="ARBA" id="ARBA00022553"/>
    </source>
</evidence>
<feature type="non-terminal residue" evidence="10">
    <location>
        <position position="1"/>
    </location>
</feature>
<dbReference type="EMBL" id="KZ819676">
    <property type="protein sequence ID" value="PWN25340.1"/>
    <property type="molecule type" value="Genomic_DNA"/>
</dbReference>
<evidence type="ECO:0000313" key="11">
    <source>
        <dbReference type="Proteomes" id="UP000245884"/>
    </source>
</evidence>
<accession>A0A316UJE0</accession>
<keyword evidence="4" id="KW-0862">Zinc</keyword>
<dbReference type="STRING" id="1569628.A0A316UJE0"/>
<evidence type="ECO:0000256" key="6">
    <source>
        <dbReference type="ARBA" id="ARBA00049654"/>
    </source>
</evidence>
<dbReference type="InterPro" id="IPR007529">
    <property type="entry name" value="Znf_HIT"/>
</dbReference>
<sequence>PQRRSMPALLGPCIVCTSSSSKYKCPACQAPTCSLPCHKRHKAEASTSWVPMRSYDSSQFLKDYHFLSQIGRHVSAAGKELVSRGLMPPQPASDSTAGPSQQRRPPPIDPAKHRARKQREALEDAVRSRRCKVLWLPEGMARREENRTVWHDKGKRVRWTVELVW</sequence>
<dbReference type="AlphaFoldDB" id="A0A316UJE0"/>
<comment type="function">
    <text evidence="5">Required for box C/D snoRNAs accumulation involved in snoRNA processing, snoRNA transport to the nucleolus and ribosome biogenesis.</text>
</comment>
<evidence type="ECO:0000256" key="3">
    <source>
        <dbReference type="ARBA" id="ARBA00022771"/>
    </source>
</evidence>
<evidence type="ECO:0000256" key="5">
    <source>
        <dbReference type="ARBA" id="ARBA00049598"/>
    </source>
</evidence>
<evidence type="ECO:0000259" key="9">
    <source>
        <dbReference type="PROSITE" id="PS51083"/>
    </source>
</evidence>
<dbReference type="GeneID" id="37025878"/>
<feature type="non-terminal residue" evidence="10">
    <location>
        <position position="165"/>
    </location>
</feature>
<reference evidence="10 11" key="1">
    <citation type="journal article" date="2018" name="Mol. Biol. Evol.">
        <title>Broad Genomic Sampling Reveals a Smut Pathogenic Ancestry of the Fungal Clade Ustilaginomycotina.</title>
        <authorList>
            <person name="Kijpornyongpan T."/>
            <person name="Mondo S.J."/>
            <person name="Barry K."/>
            <person name="Sandor L."/>
            <person name="Lee J."/>
            <person name="Lipzen A."/>
            <person name="Pangilinan J."/>
            <person name="LaButti K."/>
            <person name="Hainaut M."/>
            <person name="Henrissat B."/>
            <person name="Grigoriev I.V."/>
            <person name="Spatafora J.W."/>
            <person name="Aime M.C."/>
        </authorList>
    </citation>
    <scope>NUCLEOTIDE SEQUENCE [LARGE SCALE GENOMIC DNA]</scope>
    <source>
        <strain evidence="10 11">MCA 5214</strain>
    </source>
</reference>
<keyword evidence="2" id="KW-0479">Metal-binding</keyword>
<dbReference type="Gene3D" id="3.30.60.190">
    <property type="match status" value="1"/>
</dbReference>
<dbReference type="SUPFAM" id="SSF144232">
    <property type="entry name" value="HIT/MYND zinc finger-like"/>
    <property type="match status" value="1"/>
</dbReference>
<dbReference type="GO" id="GO:0070761">
    <property type="term" value="C:pre-snoRNP complex"/>
    <property type="evidence" value="ECO:0007669"/>
    <property type="project" value="TreeGrafter"/>
</dbReference>
<dbReference type="InterPro" id="IPR057721">
    <property type="entry name" value="BCD1_alpha/beta"/>
</dbReference>
<name>A0A316UJE0_9BASI</name>
<dbReference type="RefSeq" id="XP_025359952.1">
    <property type="nucleotide sequence ID" value="XM_025504055.1"/>
</dbReference>
<dbReference type="Proteomes" id="UP000245884">
    <property type="component" value="Unassembled WGS sequence"/>
</dbReference>
<dbReference type="PANTHER" id="PTHR13483:SF3">
    <property type="entry name" value="BOX C_D SNORNA PROTEIN 1"/>
    <property type="match status" value="1"/>
</dbReference>
<dbReference type="Pfam" id="PF04438">
    <property type="entry name" value="zf-HIT"/>
    <property type="match status" value="1"/>
</dbReference>
<evidence type="ECO:0000256" key="2">
    <source>
        <dbReference type="ARBA" id="ARBA00022723"/>
    </source>
</evidence>
<gene>
    <name evidence="10" type="ORF">BDZ90DRAFT_209803</name>
</gene>
<dbReference type="GO" id="GO:0008270">
    <property type="term" value="F:zinc ion binding"/>
    <property type="evidence" value="ECO:0007669"/>
    <property type="project" value="UniProtKB-UniRule"/>
</dbReference>
<dbReference type="InterPro" id="IPR051639">
    <property type="entry name" value="BCD1"/>
</dbReference>
<comment type="similarity">
    <text evidence="6">Belongs to the BCD1 family.</text>
</comment>
<dbReference type="OrthoDB" id="272357at2759"/>
<evidence type="ECO:0000256" key="4">
    <source>
        <dbReference type="ARBA" id="ARBA00022833"/>
    </source>
</evidence>
<dbReference type="GO" id="GO:0005634">
    <property type="term" value="C:nucleus"/>
    <property type="evidence" value="ECO:0007669"/>
    <property type="project" value="TreeGrafter"/>
</dbReference>
<feature type="compositionally biased region" description="Polar residues" evidence="8">
    <location>
        <begin position="92"/>
        <end position="103"/>
    </location>
</feature>
<organism evidence="10 11">
    <name type="scientific">Jaminaea rosea</name>
    <dbReference type="NCBI Taxonomy" id="1569628"/>
    <lineage>
        <taxon>Eukaryota</taxon>
        <taxon>Fungi</taxon>
        <taxon>Dikarya</taxon>
        <taxon>Basidiomycota</taxon>
        <taxon>Ustilaginomycotina</taxon>
        <taxon>Exobasidiomycetes</taxon>
        <taxon>Microstromatales</taxon>
        <taxon>Microstromatales incertae sedis</taxon>
        <taxon>Jaminaea</taxon>
    </lineage>
</organism>
<proteinExistence type="inferred from homology"/>
<keyword evidence="11" id="KW-1185">Reference proteome</keyword>
<keyword evidence="3 7" id="KW-0863">Zinc-finger</keyword>
<feature type="region of interest" description="Disordered" evidence="8">
    <location>
        <begin position="81"/>
        <end position="123"/>
    </location>
</feature>
<evidence type="ECO:0000313" key="10">
    <source>
        <dbReference type="EMBL" id="PWN25340.1"/>
    </source>
</evidence>
<evidence type="ECO:0000256" key="8">
    <source>
        <dbReference type="SAM" id="MobiDB-lite"/>
    </source>
</evidence>
<dbReference type="Pfam" id="PF25790">
    <property type="entry name" value="BCD1"/>
    <property type="match status" value="1"/>
</dbReference>